<dbReference type="PROSITE" id="PS51340">
    <property type="entry name" value="MOSC"/>
    <property type="match status" value="1"/>
</dbReference>
<gene>
    <name evidence="7" type="ORF">PGQ11_009674</name>
</gene>
<dbReference type="InterPro" id="IPR052353">
    <property type="entry name" value="Benzoxazolinone_Detox_Enz"/>
</dbReference>
<feature type="region of interest" description="Disordered" evidence="3">
    <location>
        <begin position="329"/>
        <end position="349"/>
    </location>
</feature>
<evidence type="ECO:0000259" key="4">
    <source>
        <dbReference type="PROSITE" id="PS51085"/>
    </source>
</evidence>
<dbReference type="PROSITE" id="PS51085">
    <property type="entry name" value="2FE2S_FER_2"/>
    <property type="match status" value="1"/>
</dbReference>
<evidence type="ECO:0000256" key="1">
    <source>
        <dbReference type="ARBA" id="ARBA00022714"/>
    </source>
</evidence>
<dbReference type="PROSITE" id="PS51384">
    <property type="entry name" value="FAD_FR"/>
    <property type="match status" value="1"/>
</dbReference>
<feature type="domain" description="2Fe-2S ferredoxin-type" evidence="4">
    <location>
        <begin position="578"/>
        <end position="659"/>
    </location>
</feature>
<evidence type="ECO:0000259" key="5">
    <source>
        <dbReference type="PROSITE" id="PS51340"/>
    </source>
</evidence>
<keyword evidence="2" id="KW-0411">Iron-sulfur</keyword>
<dbReference type="InterPro" id="IPR005302">
    <property type="entry name" value="MoCF_Sase_C"/>
</dbReference>
<dbReference type="PANTHER" id="PTHR30212:SF2">
    <property type="entry name" value="PROTEIN YIIM"/>
    <property type="match status" value="1"/>
</dbReference>
<reference evidence="7 8" key="1">
    <citation type="journal article" date="2024" name="IMA Fungus">
        <title>Apiospora arundinis, a panoply of carbohydrate-active enzymes and secondary metabolites.</title>
        <authorList>
            <person name="Sorensen T."/>
            <person name="Petersen C."/>
            <person name="Muurmann A.T."/>
            <person name="Christiansen J.V."/>
            <person name="Brundto M.L."/>
            <person name="Overgaard C.K."/>
            <person name="Boysen A.T."/>
            <person name="Wollenberg R.D."/>
            <person name="Larsen T.O."/>
            <person name="Sorensen J.L."/>
            <person name="Nielsen K.L."/>
            <person name="Sondergaard T.E."/>
        </authorList>
    </citation>
    <scope>NUCLEOTIDE SEQUENCE [LARGE SCALE GENOMIC DNA]</scope>
    <source>
        <strain evidence="7 8">AAU 773</strain>
    </source>
</reference>
<accession>A0ABR2IJM7</accession>
<dbReference type="InterPro" id="IPR006058">
    <property type="entry name" value="2Fe2S_fd_BS"/>
</dbReference>
<dbReference type="InterPro" id="IPR011037">
    <property type="entry name" value="Pyrv_Knase-like_insert_dom_sf"/>
</dbReference>
<dbReference type="InterPro" id="IPR012675">
    <property type="entry name" value="Beta-grasp_dom_sf"/>
</dbReference>
<dbReference type="InterPro" id="IPR017927">
    <property type="entry name" value="FAD-bd_FR_type"/>
</dbReference>
<keyword evidence="1" id="KW-0479">Metal-binding</keyword>
<dbReference type="Gene3D" id="2.40.30.10">
    <property type="entry name" value="Translation factors"/>
    <property type="match status" value="1"/>
</dbReference>
<dbReference type="Pfam" id="PF00111">
    <property type="entry name" value="Fer2"/>
    <property type="match status" value="1"/>
</dbReference>
<evidence type="ECO:0000313" key="7">
    <source>
        <dbReference type="EMBL" id="KAK8863439.1"/>
    </source>
</evidence>
<dbReference type="PROSITE" id="PS00197">
    <property type="entry name" value="2FE2S_FER_1"/>
    <property type="match status" value="1"/>
</dbReference>
<dbReference type="Gene3D" id="3.40.50.80">
    <property type="entry name" value="Nucleotide-binding domain of ferredoxin-NADP reductase (FNR) module"/>
    <property type="match status" value="1"/>
</dbReference>
<dbReference type="InterPro" id="IPR017938">
    <property type="entry name" value="Riboflavin_synthase-like_b-brl"/>
</dbReference>
<organism evidence="7 8">
    <name type="scientific">Apiospora arundinis</name>
    <dbReference type="NCBI Taxonomy" id="335852"/>
    <lineage>
        <taxon>Eukaryota</taxon>
        <taxon>Fungi</taxon>
        <taxon>Dikarya</taxon>
        <taxon>Ascomycota</taxon>
        <taxon>Pezizomycotina</taxon>
        <taxon>Sordariomycetes</taxon>
        <taxon>Xylariomycetidae</taxon>
        <taxon>Amphisphaeriales</taxon>
        <taxon>Apiosporaceae</taxon>
        <taxon>Apiospora</taxon>
    </lineage>
</organism>
<proteinExistence type="predicted"/>
<feature type="compositionally biased region" description="Low complexity" evidence="3">
    <location>
        <begin position="335"/>
        <end position="349"/>
    </location>
</feature>
<keyword evidence="1" id="KW-0408">Iron</keyword>
<dbReference type="Gene3D" id="2.40.33.20">
    <property type="entry name" value="PK beta-barrel domain-like"/>
    <property type="match status" value="1"/>
</dbReference>
<keyword evidence="1" id="KW-0001">2Fe-2S</keyword>
<evidence type="ECO:0000256" key="2">
    <source>
        <dbReference type="ARBA" id="ARBA00023014"/>
    </source>
</evidence>
<dbReference type="Proteomes" id="UP001390339">
    <property type="component" value="Unassembled WGS sequence"/>
</dbReference>
<protein>
    <submittedName>
        <fullName evidence="7">Flavodoxin reductase family protein</fullName>
    </submittedName>
</protein>
<feature type="domain" description="MOSC" evidence="5">
    <location>
        <begin position="28"/>
        <end position="173"/>
    </location>
</feature>
<dbReference type="InterPro" id="IPR036010">
    <property type="entry name" value="2Fe-2S_ferredoxin-like_sf"/>
</dbReference>
<dbReference type="Pfam" id="PF03473">
    <property type="entry name" value="MOSC"/>
    <property type="match status" value="1"/>
</dbReference>
<evidence type="ECO:0000259" key="6">
    <source>
        <dbReference type="PROSITE" id="PS51384"/>
    </source>
</evidence>
<comment type="caution">
    <text evidence="7">The sequence shown here is derived from an EMBL/GenBank/DDBJ whole genome shotgun (WGS) entry which is preliminary data.</text>
</comment>
<keyword evidence="8" id="KW-1185">Reference proteome</keyword>
<dbReference type="InterPro" id="IPR001041">
    <property type="entry name" value="2Fe-2S_ferredoxin-type"/>
</dbReference>
<dbReference type="EMBL" id="JAPCWZ010000005">
    <property type="protein sequence ID" value="KAK8863439.1"/>
    <property type="molecule type" value="Genomic_DNA"/>
</dbReference>
<dbReference type="SUPFAM" id="SSF54292">
    <property type="entry name" value="2Fe-2S ferredoxin-like"/>
    <property type="match status" value="1"/>
</dbReference>
<evidence type="ECO:0000313" key="8">
    <source>
        <dbReference type="Proteomes" id="UP001390339"/>
    </source>
</evidence>
<dbReference type="InterPro" id="IPR039261">
    <property type="entry name" value="FNR_nucleotide-bd"/>
</dbReference>
<dbReference type="SUPFAM" id="SSF63380">
    <property type="entry name" value="Riboflavin synthase domain-like"/>
    <property type="match status" value="1"/>
</dbReference>
<dbReference type="SUPFAM" id="SSF52343">
    <property type="entry name" value="Ferredoxin reductase-like, C-terminal NADP-linked domain"/>
    <property type="match status" value="1"/>
</dbReference>
<evidence type="ECO:0000256" key="3">
    <source>
        <dbReference type="SAM" id="MobiDB-lite"/>
    </source>
</evidence>
<sequence>MEVVAISRSTPKELDLGFIKLKTSIVRDPLKDPGDSIELDGNGVVGNQPAAHDGPVYVFFAEHYDHWCAELGVDRVAWDWCHWGENITLRYKKDTETKMRRFETEMHLGEVWSIGPDVRLELCGSRIPCQKVSWRCGQKDSWLRPLAESGRVGVYMRVLQGGRVHPGDEVVVEEMPGEEQRQQPSVAMISRIAYDAALKTSDTLDLLANHKLLLPMNRKFLAAKKASLEDKLNTGKNAWKGWRDLRVARVVQELGDVKSFYLEAVEDAPLANYLPGQFLSVRVPTSSTTATTANSTSSKRGGHDVRSWTISEYVTRDGPTYYRLSIKRHNEDPTPTRTSTTTSTTTTGSISASTWMHDHAVAGTVLKARSPAGRFVLDWNQPVALRHVYVTAGIGITPIAAMLGAHAQHPKFARTPALWVHVVRGRADLGLWQDAVRALPEAVKLERHVFFTCRLHDDDEDEADGEEKELDLGLNGLSIHGGDDKDGGTCMVRRGRPDRETLKRILGSSYKWDPLGSGELDIPAKMSPFYVCGPTAFEATVRECLLEVGVPATNIHSESFSPPTATATSANGDLVDRARVHFTRSGKTATWSPDKGGSLLELAESLGLTPDYGCRVGACGSCAAKLTCGSVAGAGAVQADGTVLTCSATPASDVVEIDI</sequence>
<dbReference type="Gene3D" id="3.10.20.30">
    <property type="match status" value="1"/>
</dbReference>
<dbReference type="CDD" id="cd00207">
    <property type="entry name" value="fer2"/>
    <property type="match status" value="1"/>
</dbReference>
<feature type="domain" description="FAD-binding FR-type" evidence="6">
    <location>
        <begin position="240"/>
        <end position="378"/>
    </location>
</feature>
<name>A0ABR2IJM7_9PEZI</name>
<dbReference type="PANTHER" id="PTHR30212">
    <property type="entry name" value="PROTEIN YIIM"/>
    <property type="match status" value="1"/>
</dbReference>
<dbReference type="SUPFAM" id="SSF50800">
    <property type="entry name" value="PK beta-barrel domain-like"/>
    <property type="match status" value="1"/>
</dbReference>